<comment type="catalytic activity">
    <reaction evidence="1">
        <text>Hydrolysis of Pro-|-Xaa &gt;&gt; Ala-|-Xaa in oligopeptides.</text>
        <dbReference type="EC" id="3.4.21.26"/>
    </reaction>
</comment>
<feature type="signal peptide" evidence="6">
    <location>
        <begin position="1"/>
        <end position="35"/>
    </location>
</feature>
<evidence type="ECO:0000256" key="1">
    <source>
        <dbReference type="ARBA" id="ARBA00001070"/>
    </source>
</evidence>
<dbReference type="SUPFAM" id="SSF50993">
    <property type="entry name" value="Peptidase/esterase 'gauge' domain"/>
    <property type="match status" value="1"/>
</dbReference>
<dbReference type="AlphaFoldDB" id="A0A7C9TNL4"/>
<organism evidence="9 10">
    <name type="scientific">Ideonella livida</name>
    <dbReference type="NCBI Taxonomy" id="2707176"/>
    <lineage>
        <taxon>Bacteria</taxon>
        <taxon>Pseudomonadati</taxon>
        <taxon>Pseudomonadota</taxon>
        <taxon>Betaproteobacteria</taxon>
        <taxon>Burkholderiales</taxon>
        <taxon>Sphaerotilaceae</taxon>
        <taxon>Ideonella</taxon>
    </lineage>
</organism>
<dbReference type="SUPFAM" id="SSF53474">
    <property type="entry name" value="alpha/beta-Hydrolases"/>
    <property type="match status" value="1"/>
</dbReference>
<feature type="domain" description="Peptidase S9 prolyl oligopeptidase catalytic" evidence="7">
    <location>
        <begin position="546"/>
        <end position="758"/>
    </location>
</feature>
<feature type="domain" description="Peptidase S9A N-terminal" evidence="8">
    <location>
        <begin position="61"/>
        <end position="443"/>
    </location>
</feature>
<dbReference type="Pfam" id="PF02897">
    <property type="entry name" value="Peptidase_S9_N"/>
    <property type="match status" value="1"/>
</dbReference>
<evidence type="ECO:0000313" key="9">
    <source>
        <dbReference type="EMBL" id="NDY93387.1"/>
    </source>
</evidence>
<dbReference type="GO" id="GO:0006508">
    <property type="term" value="P:proteolysis"/>
    <property type="evidence" value="ECO:0007669"/>
    <property type="project" value="UniProtKB-KW"/>
</dbReference>
<keyword evidence="4" id="KW-0378">Hydrolase</keyword>
<evidence type="ECO:0000256" key="3">
    <source>
        <dbReference type="ARBA" id="ARBA00022670"/>
    </source>
</evidence>
<dbReference type="PANTHER" id="PTHR42881">
    <property type="entry name" value="PROLYL ENDOPEPTIDASE"/>
    <property type="match status" value="1"/>
</dbReference>
<dbReference type="InterPro" id="IPR051167">
    <property type="entry name" value="Prolyl_oligopep/macrocyclase"/>
</dbReference>
<dbReference type="InterPro" id="IPR001375">
    <property type="entry name" value="Peptidase_S9_cat"/>
</dbReference>
<gene>
    <name evidence="9" type="ORF">G3A44_19535</name>
</gene>
<sequence length="765" mass="82728">MTPPVRSLVARAPRRRLLAAWVASLALSLAVPAGAQPAPPAVTPPGLPAGVAPVPAGLPPPPVAPVRDVPETFHGTTVHDPYRALEDKAQPEVQAWMRAQGEHTRQVLARLPGRQRLLDRLVALDEAVPVRVAAVLRQPGGRLFYERRDPGDNQFKLHLRQPGSDRLLVDPAALERRTGKPHAINYYDAAPGGDLLVYGLSQQGSEEAVLHRLDTRTGRPVGAPIDRANWAGPSFSADGRHLAFTRLQALRPGAPEVEKYRNASVWLMPARGGLAQARRVLGAGMPGVQLAPDETPSVSFTHDGRWALGLVQNGVQREFRLYLSSAAEVLRGQPRWRPVVDTADQITGLSYHGDTLYLLSHRGAPRFQVLGLDLRQPDMARAQVLVPQGEGVIAGLAAAADALYLEVRSGNAKRLLKRPLGLQAGPALQEVPLPVTGSFALADGEGGPGAAHPDLPGLVLDLQGWTRARQIYEVQADGQVRNTGLQPAGPHDTPEGIEATEVLVTSHDGTRVPMSVIHRKGLVLDGRHPTLLYGYASYGMTEEPFFSLSRLAWLEAGGVMAVINPRGSGVFGQDWHMGGFQATKPNTWKDTIACAQWLIDQGYTRPQRLGLWGASAGGILVGRSITERPDLFAVAVPQVGALDMIRSELMATGPANIPEFGTRTNEPGFRALLAMSTYHQIRDATAYPAVMLVHGVHDPRVEVWESSKVAARLQAASTSGRPVLLRLDWDAGHGIGSTKRQQLEERADVFAFMLWQMGHPDFQPR</sequence>
<feature type="chain" id="PRO_5028993681" description="prolyl oligopeptidase" evidence="6">
    <location>
        <begin position="36"/>
        <end position="765"/>
    </location>
</feature>
<evidence type="ECO:0000313" key="10">
    <source>
        <dbReference type="Proteomes" id="UP000484255"/>
    </source>
</evidence>
<dbReference type="GO" id="GO:0070012">
    <property type="term" value="F:oligopeptidase activity"/>
    <property type="evidence" value="ECO:0007669"/>
    <property type="project" value="TreeGrafter"/>
</dbReference>
<keyword evidence="10" id="KW-1185">Reference proteome</keyword>
<dbReference type="EMBL" id="JAAGOH010000034">
    <property type="protein sequence ID" value="NDY93387.1"/>
    <property type="molecule type" value="Genomic_DNA"/>
</dbReference>
<keyword evidence="6" id="KW-0732">Signal</keyword>
<accession>A0A7C9TNL4</accession>
<evidence type="ECO:0000259" key="7">
    <source>
        <dbReference type="Pfam" id="PF00326"/>
    </source>
</evidence>
<name>A0A7C9TNL4_9BURK</name>
<dbReference type="GO" id="GO:0005829">
    <property type="term" value="C:cytosol"/>
    <property type="evidence" value="ECO:0007669"/>
    <property type="project" value="TreeGrafter"/>
</dbReference>
<dbReference type="InterPro" id="IPR023302">
    <property type="entry name" value="Pept_S9A_N"/>
</dbReference>
<reference evidence="9 10" key="1">
    <citation type="submission" date="2020-02" db="EMBL/GenBank/DDBJ databases">
        <title>Ideonella bacterium strain TBM-1.</title>
        <authorList>
            <person name="Chen W.-M."/>
        </authorList>
    </citation>
    <scope>NUCLEOTIDE SEQUENCE [LARGE SCALE GENOMIC DNA]</scope>
    <source>
        <strain evidence="9 10">TBM-1</strain>
    </source>
</reference>
<evidence type="ECO:0000256" key="2">
    <source>
        <dbReference type="ARBA" id="ARBA00011897"/>
    </source>
</evidence>
<keyword evidence="5" id="KW-0720">Serine protease</keyword>
<protein>
    <recommendedName>
        <fullName evidence="2">prolyl oligopeptidase</fullName>
        <ecNumber evidence="2">3.4.21.26</ecNumber>
    </recommendedName>
</protein>
<dbReference type="Gene3D" id="2.130.10.120">
    <property type="entry name" value="Prolyl oligopeptidase, N-terminal domain"/>
    <property type="match status" value="1"/>
</dbReference>
<dbReference type="GO" id="GO:0004252">
    <property type="term" value="F:serine-type endopeptidase activity"/>
    <property type="evidence" value="ECO:0007669"/>
    <property type="project" value="UniProtKB-EC"/>
</dbReference>
<dbReference type="Gene3D" id="3.40.50.1820">
    <property type="entry name" value="alpha/beta hydrolase"/>
    <property type="match status" value="1"/>
</dbReference>
<proteinExistence type="predicted"/>
<evidence type="ECO:0000256" key="6">
    <source>
        <dbReference type="SAM" id="SignalP"/>
    </source>
</evidence>
<dbReference type="InterPro" id="IPR002470">
    <property type="entry name" value="Peptidase_S9A"/>
</dbReference>
<dbReference type="EC" id="3.4.21.26" evidence="2"/>
<keyword evidence="3" id="KW-0645">Protease</keyword>
<dbReference type="Proteomes" id="UP000484255">
    <property type="component" value="Unassembled WGS sequence"/>
</dbReference>
<dbReference type="PANTHER" id="PTHR42881:SF2">
    <property type="entry name" value="PROLYL ENDOPEPTIDASE"/>
    <property type="match status" value="1"/>
</dbReference>
<evidence type="ECO:0000256" key="4">
    <source>
        <dbReference type="ARBA" id="ARBA00022801"/>
    </source>
</evidence>
<dbReference type="RefSeq" id="WP_163459425.1">
    <property type="nucleotide sequence ID" value="NZ_JAAGOH010000034.1"/>
</dbReference>
<evidence type="ECO:0000259" key="8">
    <source>
        <dbReference type="Pfam" id="PF02897"/>
    </source>
</evidence>
<dbReference type="Pfam" id="PF00326">
    <property type="entry name" value="Peptidase_S9"/>
    <property type="match status" value="1"/>
</dbReference>
<evidence type="ECO:0000256" key="5">
    <source>
        <dbReference type="ARBA" id="ARBA00022825"/>
    </source>
</evidence>
<comment type="caution">
    <text evidence="9">The sequence shown here is derived from an EMBL/GenBank/DDBJ whole genome shotgun (WGS) entry which is preliminary data.</text>
</comment>
<dbReference type="InterPro" id="IPR029058">
    <property type="entry name" value="AB_hydrolase_fold"/>
</dbReference>
<dbReference type="PRINTS" id="PR00862">
    <property type="entry name" value="PROLIGOPTASE"/>
</dbReference>